<evidence type="ECO:0000256" key="8">
    <source>
        <dbReference type="ARBA" id="ARBA00023011"/>
    </source>
</evidence>
<comment type="caution">
    <text evidence="15">The sequence shown here is derived from an EMBL/GenBank/DDBJ whole genome shotgun (WGS) entry which is preliminary data.</text>
</comment>
<feature type="transmembrane region" description="Helical" evidence="14">
    <location>
        <begin position="226"/>
        <end position="248"/>
    </location>
</feature>
<evidence type="ECO:0000256" key="10">
    <source>
        <dbReference type="ARBA" id="ARBA00023136"/>
    </source>
</evidence>
<keyword evidence="3" id="KW-0444">Lipid biosynthesis</keyword>
<keyword evidence="11" id="KW-1207">Sterol metabolism</keyword>
<evidence type="ECO:0000256" key="12">
    <source>
        <dbReference type="ARBA" id="ARBA00023221"/>
    </source>
</evidence>
<dbReference type="GO" id="GO:0030674">
    <property type="term" value="F:protein-macromolecule adaptor activity"/>
    <property type="evidence" value="ECO:0007669"/>
    <property type="project" value="TreeGrafter"/>
</dbReference>
<keyword evidence="10 14" id="KW-0472">Membrane</keyword>
<evidence type="ECO:0000256" key="1">
    <source>
        <dbReference type="ARBA" id="ARBA00004477"/>
    </source>
</evidence>
<keyword evidence="7 14" id="KW-1133">Transmembrane helix</keyword>
<evidence type="ECO:0000256" key="3">
    <source>
        <dbReference type="ARBA" id="ARBA00022516"/>
    </source>
</evidence>
<dbReference type="GO" id="GO:0016126">
    <property type="term" value="P:sterol biosynthetic process"/>
    <property type="evidence" value="ECO:0007669"/>
    <property type="project" value="UniProtKB-KW"/>
</dbReference>
<dbReference type="GO" id="GO:0005789">
    <property type="term" value="C:endoplasmic reticulum membrane"/>
    <property type="evidence" value="ECO:0007669"/>
    <property type="project" value="UniProtKB-SubCell"/>
</dbReference>
<dbReference type="InterPro" id="IPR005352">
    <property type="entry name" value="Erg28"/>
</dbReference>
<gene>
    <name evidence="15" type="ORF">PLEPLA_LOCUS7254</name>
</gene>
<dbReference type="Pfam" id="PF03694">
    <property type="entry name" value="Erg28"/>
    <property type="match status" value="1"/>
</dbReference>
<evidence type="ECO:0008006" key="17">
    <source>
        <dbReference type="Google" id="ProtNLM"/>
    </source>
</evidence>
<evidence type="ECO:0000256" key="9">
    <source>
        <dbReference type="ARBA" id="ARBA00023098"/>
    </source>
</evidence>
<evidence type="ECO:0000256" key="11">
    <source>
        <dbReference type="ARBA" id="ARBA00023166"/>
    </source>
</evidence>
<feature type="transmembrane region" description="Helical" evidence="14">
    <location>
        <begin position="127"/>
        <end position="147"/>
    </location>
</feature>
<feature type="transmembrane region" description="Helical" evidence="14">
    <location>
        <begin position="167"/>
        <end position="186"/>
    </location>
</feature>
<organism evidence="15 16">
    <name type="scientific">Pleuronectes platessa</name>
    <name type="common">European plaice</name>
    <dbReference type="NCBI Taxonomy" id="8262"/>
    <lineage>
        <taxon>Eukaryota</taxon>
        <taxon>Metazoa</taxon>
        <taxon>Chordata</taxon>
        <taxon>Craniata</taxon>
        <taxon>Vertebrata</taxon>
        <taxon>Euteleostomi</taxon>
        <taxon>Actinopterygii</taxon>
        <taxon>Neopterygii</taxon>
        <taxon>Teleostei</taxon>
        <taxon>Neoteleostei</taxon>
        <taxon>Acanthomorphata</taxon>
        <taxon>Carangaria</taxon>
        <taxon>Pleuronectiformes</taxon>
        <taxon>Pleuronectoidei</taxon>
        <taxon>Pleuronectidae</taxon>
        <taxon>Pleuronectes</taxon>
    </lineage>
</organism>
<feature type="compositionally biased region" description="Basic and acidic residues" evidence="13">
    <location>
        <begin position="101"/>
        <end position="118"/>
    </location>
</feature>
<reference evidence="15" key="1">
    <citation type="submission" date="2020-03" db="EMBL/GenBank/DDBJ databases">
        <authorList>
            <person name="Weist P."/>
        </authorList>
    </citation>
    <scope>NUCLEOTIDE SEQUENCE</scope>
</reference>
<comment type="similarity">
    <text evidence="2">Belongs to the ERG28 family.</text>
</comment>
<comment type="subcellular location">
    <subcellularLocation>
        <location evidence="1">Endoplasmic reticulum membrane</location>
        <topology evidence="1">Multi-pass membrane protein</topology>
    </subcellularLocation>
</comment>
<evidence type="ECO:0000313" key="16">
    <source>
        <dbReference type="Proteomes" id="UP001153269"/>
    </source>
</evidence>
<evidence type="ECO:0000256" key="14">
    <source>
        <dbReference type="SAM" id="Phobius"/>
    </source>
</evidence>
<evidence type="ECO:0000256" key="4">
    <source>
        <dbReference type="ARBA" id="ARBA00022692"/>
    </source>
</evidence>
<dbReference type="Proteomes" id="UP001153269">
    <property type="component" value="Unassembled WGS sequence"/>
</dbReference>
<keyword evidence="8" id="KW-0756">Sterol biosynthesis</keyword>
<dbReference type="PANTHER" id="PTHR15451:SF19">
    <property type="entry name" value="ERGOSTEROL BIOSYNTHETIC PROTEIN 28 HOMOLOG"/>
    <property type="match status" value="1"/>
</dbReference>
<protein>
    <recommendedName>
        <fullName evidence="17">Ergosterol biosynthetic protein 28</fullName>
    </recommendedName>
</protein>
<name>A0A9N7TVN8_PLEPL</name>
<dbReference type="AlphaFoldDB" id="A0A9N7TVN8"/>
<proteinExistence type="inferred from homology"/>
<keyword evidence="5" id="KW-0256">Endoplasmic reticulum</keyword>
<keyword evidence="16" id="KW-1185">Reference proteome</keyword>
<keyword evidence="9" id="KW-0443">Lipid metabolism</keyword>
<evidence type="ECO:0000256" key="6">
    <source>
        <dbReference type="ARBA" id="ARBA00022955"/>
    </source>
</evidence>
<dbReference type="PANTHER" id="PTHR15451">
    <property type="entry name" value="ERGOSTEROL BIOSYNTHETIC PROTEIN 28-RELATED"/>
    <property type="match status" value="1"/>
</dbReference>
<sequence length="266" mass="29699">MLVFIREDSESSLSRITAGIFPGGEGDELPGGIWQGSGVQLHAWPLNPPAANKTQQPVNVSARINISPLNGRHITITTTLLRCVATRCFDTHRQAQRKKDRQTEGQSDRHIQAERQSDRQRARMSRLLNVLRSWLVMVSVIAVGNTVQSFRDHSFLSEKLYTGAPEFVNGLQARTFGIWTLLSSIIRCACAIDIQNRTLYHITLWTFVLALGHFLSEAFIYKTAPLTIGVMAPLIVASFSIVGMLIGFQCVPDTQEEVGARRKKRN</sequence>
<evidence type="ECO:0000256" key="5">
    <source>
        <dbReference type="ARBA" id="ARBA00022824"/>
    </source>
</evidence>
<dbReference type="EMBL" id="CADEAL010000390">
    <property type="protein sequence ID" value="CAB1419423.1"/>
    <property type="molecule type" value="Genomic_DNA"/>
</dbReference>
<accession>A0A9N7TVN8</accession>
<evidence type="ECO:0000256" key="2">
    <source>
        <dbReference type="ARBA" id="ARBA00005377"/>
    </source>
</evidence>
<keyword evidence="12" id="KW-0753">Steroid metabolism</keyword>
<evidence type="ECO:0000256" key="7">
    <source>
        <dbReference type="ARBA" id="ARBA00022989"/>
    </source>
</evidence>
<feature type="region of interest" description="Disordered" evidence="13">
    <location>
        <begin position="93"/>
        <end position="118"/>
    </location>
</feature>
<feature type="transmembrane region" description="Helical" evidence="14">
    <location>
        <begin position="198"/>
        <end position="220"/>
    </location>
</feature>
<evidence type="ECO:0000256" key="13">
    <source>
        <dbReference type="SAM" id="MobiDB-lite"/>
    </source>
</evidence>
<evidence type="ECO:0000313" key="15">
    <source>
        <dbReference type="EMBL" id="CAB1419423.1"/>
    </source>
</evidence>
<keyword evidence="4 14" id="KW-0812">Transmembrane</keyword>
<keyword evidence="6" id="KW-0752">Steroid biosynthesis</keyword>